<organism evidence="1 2">
    <name type="scientific">Pseudoduganella chitinolytica</name>
    <dbReference type="NCBI Taxonomy" id="34070"/>
    <lineage>
        <taxon>Bacteria</taxon>
        <taxon>Pseudomonadati</taxon>
        <taxon>Pseudomonadota</taxon>
        <taxon>Betaproteobacteria</taxon>
        <taxon>Burkholderiales</taxon>
        <taxon>Oxalobacteraceae</taxon>
        <taxon>Telluria group</taxon>
        <taxon>Pseudoduganella</taxon>
    </lineage>
</organism>
<reference evidence="1 2" key="1">
    <citation type="submission" date="2023-02" db="EMBL/GenBank/DDBJ databases">
        <title>Gemone sequence of Telluria chitinolytica ACM 3522T.</title>
        <authorList>
            <person name="Frediansyah A."/>
            <person name="Miess H."/>
            <person name="Gross H."/>
        </authorList>
    </citation>
    <scope>NUCLEOTIDE SEQUENCE [LARGE SCALE GENOMIC DNA]</scope>
    <source>
        <strain evidence="1 2">ACM 3522</strain>
    </source>
</reference>
<evidence type="ECO:0000313" key="2">
    <source>
        <dbReference type="Proteomes" id="UP001216510"/>
    </source>
</evidence>
<name>A0ABY8BM82_9BURK</name>
<proteinExistence type="predicted"/>
<accession>A0ABY8BM82</accession>
<evidence type="ECO:0000313" key="1">
    <source>
        <dbReference type="EMBL" id="WEF35479.1"/>
    </source>
</evidence>
<dbReference type="RefSeq" id="WP_277418133.1">
    <property type="nucleotide sequence ID" value="NZ_CP119083.1"/>
</dbReference>
<sequence length="99" mass="11071">MKLYRAVGPDELADLRLFHRLRNPDGILVKYFTLSEDEAVWYARQAVHAFGDPPYAIITLEIGVDLTSAAHVDRGIRVVVLGSERLAGLQPWVVRTQVG</sequence>
<protein>
    <submittedName>
        <fullName evidence="1">Uncharacterized protein</fullName>
    </submittedName>
</protein>
<dbReference type="EMBL" id="CP119083">
    <property type="protein sequence ID" value="WEF35479.1"/>
    <property type="molecule type" value="Genomic_DNA"/>
</dbReference>
<gene>
    <name evidence="1" type="ORF">PX653_12235</name>
</gene>
<dbReference type="Proteomes" id="UP001216510">
    <property type="component" value="Chromosome"/>
</dbReference>
<keyword evidence="2" id="KW-1185">Reference proteome</keyword>